<name>A0A6C8GXR2_SALET</name>
<proteinExistence type="predicted"/>
<accession>A0A6C8GXR2</accession>
<comment type="caution">
    <text evidence="1">The sequence shown here is derived from an EMBL/GenBank/DDBJ whole genome shotgun (WGS) entry which is preliminary data.</text>
</comment>
<evidence type="ECO:0000313" key="1">
    <source>
        <dbReference type="EMBL" id="EHC87563.1"/>
    </source>
</evidence>
<dbReference type="AlphaFoldDB" id="A0A6C8GXR2"/>
<gene>
    <name evidence="1" type="ORF">LTSEUGA_4534</name>
</gene>
<protein>
    <submittedName>
        <fullName evidence="1">Uncharacterized protein</fullName>
    </submittedName>
</protein>
<evidence type="ECO:0000313" key="2">
    <source>
        <dbReference type="Proteomes" id="UP000003915"/>
    </source>
</evidence>
<reference evidence="1 2" key="1">
    <citation type="journal article" date="2011" name="BMC Genomics">
        <title>Genome sequencing reveals diversification of virulence factor content and possible host adaptation in distinct subpopulations of Salmonella enterica.</title>
        <authorList>
            <person name="den Bakker H.C."/>
            <person name="Moreno Switt A.I."/>
            <person name="Govoni G."/>
            <person name="Cummings C.A."/>
            <person name="Ranieri M.L."/>
            <person name="Degoricija L."/>
            <person name="Hoelzer K."/>
            <person name="Rodriguez-Rivera L.D."/>
            <person name="Brown S."/>
            <person name="Bolchacova E."/>
            <person name="Furtado M.R."/>
            <person name="Wiedmann M."/>
        </authorList>
    </citation>
    <scope>NUCLEOTIDE SEQUENCE [LARGE SCALE GENOMIC DNA]</scope>
    <source>
        <strain evidence="1 2">R8-3404</strain>
    </source>
</reference>
<organism evidence="1 2">
    <name type="scientific">Salmonella enterica subsp. enterica serovar Uganda str. R8-3404</name>
    <dbReference type="NCBI Taxonomy" id="913083"/>
    <lineage>
        <taxon>Bacteria</taxon>
        <taxon>Pseudomonadati</taxon>
        <taxon>Pseudomonadota</taxon>
        <taxon>Gammaproteobacteria</taxon>
        <taxon>Enterobacterales</taxon>
        <taxon>Enterobacteriaceae</taxon>
        <taxon>Salmonella</taxon>
    </lineage>
</organism>
<dbReference type="EMBL" id="AFCV01001134">
    <property type="protein sequence ID" value="EHC87563.1"/>
    <property type="molecule type" value="Genomic_DNA"/>
</dbReference>
<sequence length="37" mass="4268">MILLISGNKKPGGFTPDNFFFLISYNQIRRLVYFSIG</sequence>
<dbReference type="Proteomes" id="UP000003915">
    <property type="component" value="Unassembled WGS sequence"/>
</dbReference>